<dbReference type="RefSeq" id="WP_406752339.1">
    <property type="nucleotide sequence ID" value="NZ_JBEWZH010000018.1"/>
</dbReference>
<protein>
    <submittedName>
        <fullName evidence="1">Uncharacterized protein</fullName>
    </submittedName>
</protein>
<dbReference type="Proteomes" id="UP001623558">
    <property type="component" value="Unassembled WGS sequence"/>
</dbReference>
<gene>
    <name evidence="1" type="ORF">U0R11_13465</name>
</gene>
<keyword evidence="2" id="KW-1185">Reference proteome</keyword>
<name>A0ABW8RXD6_9BACT</name>
<evidence type="ECO:0000313" key="1">
    <source>
        <dbReference type="EMBL" id="MFL0163400.1"/>
    </source>
</evidence>
<accession>A0ABW8RXD6</accession>
<dbReference type="EMBL" id="JBEWZH010000018">
    <property type="protein sequence ID" value="MFL0163400.1"/>
    <property type="molecule type" value="Genomic_DNA"/>
</dbReference>
<reference evidence="1 2" key="1">
    <citation type="submission" date="2024-07" db="EMBL/GenBank/DDBJ databases">
        <authorList>
            <person name="Pitt A."/>
            <person name="Hahn M.W."/>
        </authorList>
    </citation>
    <scope>NUCLEOTIDE SEQUENCE [LARGE SCALE GENOMIC DNA]</scope>
    <source>
        <strain evidence="1 2">1-SAACH-A3</strain>
    </source>
</reference>
<sequence>TSSSITMNAGAATKLVVTGTGTQTAGGSQTLTVTAKDANGNTATTYTGAKSITFSGALASPSPATTPTVAGTNFGTATSMTFTAGVATGSMILYKAEAAAVNATDGTINSNTGGTLNVTVSPATINKFGLNLAVAQTNGLNWTGVNTVAAQDSYGNTVTSYDASSNAVTVTNSLGGVVSGLGSGGNNVLNQAGDFVSGIADLTSLGIRYTGVTGTGTYTFTSTTGGVTGSDVVLISAGAATRLVVTGNSTQTAGGSQVITITAKDASGNTDLTYSGSKSLTFSGASSSINPVTVPTVAGTNFGSSTSLTFTNGVATASMIVYHAESALVSVTDGSISAAGADRLSLTVGESSFTKLAVSLTSPQTNGSGFTGTNTLTAQDAYGNAVTNFNAATNNVTVTSSLTGAVTGFSGGNVMNSIGSFVNGVSNLTGALIFSGTTGSGTFTFTPASGTAATSSSITMNAGAATKLVVTGTGTQTAGGSQTVTVTAKDASGNTATTYTGAKSITFSGALASPSPATTPTVAGTNFGTATSMTFTAGVATGSMILYKAEAAAVNATDGTINSNTGGTLAVTVSESSMTKLAVSLTSPQINGTAFTGTNTLTAQDAYGNTVTGFSAAGNNITVSTTLTGAISGLS</sequence>
<feature type="non-terminal residue" evidence="1">
    <location>
        <position position="635"/>
    </location>
</feature>
<comment type="caution">
    <text evidence="1">The sequence shown here is derived from an EMBL/GenBank/DDBJ whole genome shotgun (WGS) entry which is preliminary data.</text>
</comment>
<evidence type="ECO:0000313" key="2">
    <source>
        <dbReference type="Proteomes" id="UP001623558"/>
    </source>
</evidence>
<organism evidence="1 2">
    <name type="scientific">Aquirufa salirivi</name>
    <dbReference type="NCBI Taxonomy" id="3104729"/>
    <lineage>
        <taxon>Bacteria</taxon>
        <taxon>Pseudomonadati</taxon>
        <taxon>Bacteroidota</taxon>
        <taxon>Cytophagia</taxon>
        <taxon>Cytophagales</taxon>
        <taxon>Flectobacillaceae</taxon>
        <taxon>Aquirufa</taxon>
    </lineage>
</organism>
<feature type="non-terminal residue" evidence="1">
    <location>
        <position position="1"/>
    </location>
</feature>
<proteinExistence type="predicted"/>